<dbReference type="AlphaFoldDB" id="A0A6A4B5U1"/>
<evidence type="ECO:0000256" key="1">
    <source>
        <dbReference type="SAM" id="MobiDB-lite"/>
    </source>
</evidence>
<protein>
    <submittedName>
        <fullName evidence="2">Uncharacterized protein</fullName>
    </submittedName>
</protein>
<evidence type="ECO:0000313" key="2">
    <source>
        <dbReference type="EMBL" id="KAE9269497.1"/>
    </source>
</evidence>
<dbReference type="Proteomes" id="UP000434957">
    <property type="component" value="Unassembled WGS sequence"/>
</dbReference>
<proteinExistence type="predicted"/>
<sequence>MSEHDRVSVMEQFKQSGSTKRLNTQSSLPMLAVGGKKCSQDVLLWEGALDPSGDYVQDVQADTPSSSDVEDSKGSSTIGKLKYFVCCCRRS</sequence>
<gene>
    <name evidence="2" type="ORF">PR003_g31130</name>
</gene>
<keyword evidence="3" id="KW-1185">Reference proteome</keyword>
<name>A0A6A4B5U1_9STRA</name>
<reference evidence="2 3" key="1">
    <citation type="submission" date="2018-08" db="EMBL/GenBank/DDBJ databases">
        <title>Genomic investigation of the strawberry pathogen Phytophthora fragariae indicates pathogenicity is determined by transcriptional variation in three key races.</title>
        <authorList>
            <person name="Adams T.M."/>
            <person name="Armitage A.D."/>
            <person name="Sobczyk M.K."/>
            <person name="Bates H.J."/>
            <person name="Dunwell J.M."/>
            <person name="Nellist C.F."/>
            <person name="Harrison R.J."/>
        </authorList>
    </citation>
    <scope>NUCLEOTIDE SEQUENCE [LARGE SCALE GENOMIC DNA]</scope>
    <source>
        <strain evidence="2 3">SCRP333</strain>
    </source>
</reference>
<organism evidence="2 3">
    <name type="scientific">Phytophthora rubi</name>
    <dbReference type="NCBI Taxonomy" id="129364"/>
    <lineage>
        <taxon>Eukaryota</taxon>
        <taxon>Sar</taxon>
        <taxon>Stramenopiles</taxon>
        <taxon>Oomycota</taxon>
        <taxon>Peronosporomycetes</taxon>
        <taxon>Peronosporales</taxon>
        <taxon>Peronosporaceae</taxon>
        <taxon>Phytophthora</taxon>
    </lineage>
</organism>
<accession>A0A6A4B5U1</accession>
<evidence type="ECO:0000313" key="3">
    <source>
        <dbReference type="Proteomes" id="UP000434957"/>
    </source>
</evidence>
<feature type="region of interest" description="Disordered" evidence="1">
    <location>
        <begin position="55"/>
        <end position="76"/>
    </location>
</feature>
<dbReference type="EMBL" id="QXFT01006285">
    <property type="protein sequence ID" value="KAE9269497.1"/>
    <property type="molecule type" value="Genomic_DNA"/>
</dbReference>
<comment type="caution">
    <text evidence="2">The sequence shown here is derived from an EMBL/GenBank/DDBJ whole genome shotgun (WGS) entry which is preliminary data.</text>
</comment>